<sequence length="171" mass="18241">MSTVSLWRRDPFAEFDAVVRQAFGPAFAQAPAAAQRRAFVPSAEVTRDGQDAVVAVEVPGLDAAKDVAVEVERGRLIVRGERRDETGGDRGRREIRYGSFRREFVLPEHVTADAVSAVYDAGVLRVRVADAFAEARPGRVAITVGTAAPVEAAVSAAPAEVEAEVEAPKEA</sequence>
<keyword evidence="5" id="KW-1185">Reference proteome</keyword>
<accession>A0A3N1CNR8</accession>
<evidence type="ECO:0000313" key="4">
    <source>
        <dbReference type="EMBL" id="ROO82977.1"/>
    </source>
</evidence>
<dbReference type="AlphaFoldDB" id="A0A3N1CNR8"/>
<name>A0A3N1CNR8_9ACTN</name>
<dbReference type="InterPro" id="IPR031107">
    <property type="entry name" value="Small_HSP"/>
</dbReference>
<proteinExistence type="inferred from homology"/>
<dbReference type="InterPro" id="IPR008978">
    <property type="entry name" value="HSP20-like_chaperone"/>
</dbReference>
<dbReference type="CDD" id="cd06464">
    <property type="entry name" value="ACD_sHsps-like"/>
    <property type="match status" value="1"/>
</dbReference>
<reference evidence="4 5" key="1">
    <citation type="submission" date="2018-11" db="EMBL/GenBank/DDBJ databases">
        <title>Sequencing the genomes of 1000 actinobacteria strains.</title>
        <authorList>
            <person name="Klenk H.-P."/>
        </authorList>
    </citation>
    <scope>NUCLEOTIDE SEQUENCE [LARGE SCALE GENOMIC DNA]</scope>
    <source>
        <strain evidence="4 5">DSM 44254</strain>
    </source>
</reference>
<dbReference type="Pfam" id="PF00011">
    <property type="entry name" value="HSP20"/>
    <property type="match status" value="1"/>
</dbReference>
<dbReference type="Proteomes" id="UP000272400">
    <property type="component" value="Unassembled WGS sequence"/>
</dbReference>
<evidence type="ECO:0000313" key="5">
    <source>
        <dbReference type="Proteomes" id="UP000272400"/>
    </source>
</evidence>
<dbReference type="RefSeq" id="WP_123661934.1">
    <property type="nucleotide sequence ID" value="NZ_RJKE01000001.1"/>
</dbReference>
<comment type="similarity">
    <text evidence="1 2">Belongs to the small heat shock protein (HSP20) family.</text>
</comment>
<comment type="caution">
    <text evidence="4">The sequence shown here is derived from an EMBL/GenBank/DDBJ whole genome shotgun (WGS) entry which is preliminary data.</text>
</comment>
<dbReference type="EMBL" id="RJKE01000001">
    <property type="protein sequence ID" value="ROO82977.1"/>
    <property type="molecule type" value="Genomic_DNA"/>
</dbReference>
<organism evidence="4 5">
    <name type="scientific">Actinocorallia herbida</name>
    <dbReference type="NCBI Taxonomy" id="58109"/>
    <lineage>
        <taxon>Bacteria</taxon>
        <taxon>Bacillati</taxon>
        <taxon>Actinomycetota</taxon>
        <taxon>Actinomycetes</taxon>
        <taxon>Streptosporangiales</taxon>
        <taxon>Thermomonosporaceae</taxon>
        <taxon>Actinocorallia</taxon>
    </lineage>
</organism>
<gene>
    <name evidence="4" type="ORF">EDD29_0465</name>
</gene>
<evidence type="ECO:0000256" key="1">
    <source>
        <dbReference type="PROSITE-ProRule" id="PRU00285"/>
    </source>
</evidence>
<evidence type="ECO:0000256" key="2">
    <source>
        <dbReference type="RuleBase" id="RU003616"/>
    </source>
</evidence>
<feature type="domain" description="SHSP" evidence="3">
    <location>
        <begin position="34"/>
        <end position="145"/>
    </location>
</feature>
<dbReference type="PANTHER" id="PTHR11527">
    <property type="entry name" value="HEAT-SHOCK PROTEIN 20 FAMILY MEMBER"/>
    <property type="match status" value="1"/>
</dbReference>
<dbReference type="Gene3D" id="2.60.40.790">
    <property type="match status" value="1"/>
</dbReference>
<dbReference type="OrthoDB" id="5242916at2"/>
<dbReference type="SUPFAM" id="SSF49764">
    <property type="entry name" value="HSP20-like chaperones"/>
    <property type="match status" value="1"/>
</dbReference>
<protein>
    <submittedName>
        <fullName evidence="4">HSP20 family molecular chaperone IbpA</fullName>
    </submittedName>
</protein>
<evidence type="ECO:0000259" key="3">
    <source>
        <dbReference type="PROSITE" id="PS01031"/>
    </source>
</evidence>
<dbReference type="PROSITE" id="PS01031">
    <property type="entry name" value="SHSP"/>
    <property type="match status" value="1"/>
</dbReference>
<dbReference type="InterPro" id="IPR002068">
    <property type="entry name" value="A-crystallin/Hsp20_dom"/>
</dbReference>